<dbReference type="SUPFAM" id="SSF53163">
    <property type="entry name" value="HybD-like"/>
    <property type="match status" value="1"/>
</dbReference>
<comment type="subunit">
    <text evidence="4">Homotetramer.</text>
</comment>
<comment type="catalytic activity">
    <reaction evidence="4">
        <text>Endopeptidase action with P4 Glu or Asp, P1 preferably Glu &gt; Asp, P1' hydrophobic and P2' Ala.</text>
        <dbReference type="EC" id="3.4.24.78"/>
    </reaction>
</comment>
<proteinExistence type="inferred from homology"/>
<dbReference type="EMBL" id="QXWK01000001">
    <property type="protein sequence ID" value="NBH60082.1"/>
    <property type="molecule type" value="Genomic_DNA"/>
</dbReference>
<dbReference type="HAMAP" id="MF_00626">
    <property type="entry name" value="Germination_prot"/>
    <property type="match status" value="1"/>
</dbReference>
<dbReference type="NCBIfam" id="TIGR01441">
    <property type="entry name" value="GPR"/>
    <property type="match status" value="1"/>
</dbReference>
<reference evidence="5 6" key="1">
    <citation type="submission" date="2018-08" db="EMBL/GenBank/DDBJ databases">
        <title>Murine metabolic-syndrome-specific gut microbial biobank.</title>
        <authorList>
            <person name="Liu C."/>
        </authorList>
    </citation>
    <scope>NUCLEOTIDE SEQUENCE [LARGE SCALE GENOMIC DNA]</scope>
    <source>
        <strain evidence="5 6">28</strain>
    </source>
</reference>
<name>A0A845QER5_9FIRM</name>
<evidence type="ECO:0000256" key="4">
    <source>
        <dbReference type="HAMAP-Rule" id="MF_00626"/>
    </source>
</evidence>
<comment type="function">
    <text evidence="4">Initiates the rapid degradation of small, acid-soluble proteins during spore germination.</text>
</comment>
<comment type="PTM">
    <text evidence="4">Autoproteolytically processed. The inactive tetrameric zymogen termed p46 autoprocesses to a smaller form termed p41, which is active only during spore germination.</text>
</comment>
<dbReference type="AlphaFoldDB" id="A0A845QER5"/>
<keyword evidence="6" id="KW-1185">Reference proteome</keyword>
<keyword evidence="3 4" id="KW-0865">Zymogen</keyword>
<dbReference type="GO" id="GO:0004222">
    <property type="term" value="F:metalloendopeptidase activity"/>
    <property type="evidence" value="ECO:0007669"/>
    <property type="project" value="UniProtKB-UniRule"/>
</dbReference>
<dbReference type="GO" id="GO:0006508">
    <property type="term" value="P:proteolysis"/>
    <property type="evidence" value="ECO:0007669"/>
    <property type="project" value="UniProtKB-UniRule"/>
</dbReference>
<dbReference type="PIRSF" id="PIRSF019549">
    <property type="entry name" value="Peptidase_A25"/>
    <property type="match status" value="1"/>
</dbReference>
<protein>
    <recommendedName>
        <fullName evidence="4">Germination protease</fullName>
        <ecNumber evidence="4">3.4.24.78</ecNumber>
    </recommendedName>
    <alternativeName>
        <fullName evidence="4">GPR endopeptidase</fullName>
    </alternativeName>
    <alternativeName>
        <fullName evidence="4">Germination proteinase</fullName>
    </alternativeName>
    <alternativeName>
        <fullName evidence="4">Spore protease</fullName>
    </alternativeName>
</protein>
<evidence type="ECO:0000313" key="5">
    <source>
        <dbReference type="EMBL" id="NBH60082.1"/>
    </source>
</evidence>
<dbReference type="GO" id="GO:0009847">
    <property type="term" value="P:spore germination"/>
    <property type="evidence" value="ECO:0007669"/>
    <property type="project" value="UniProtKB-UniRule"/>
</dbReference>
<dbReference type="InterPro" id="IPR023430">
    <property type="entry name" value="Pept_HybD-like_dom_sf"/>
</dbReference>
<gene>
    <name evidence="4" type="primary">gpr</name>
    <name evidence="5" type="ORF">D0435_00135</name>
</gene>
<accession>A0A845QER5</accession>
<evidence type="ECO:0000256" key="2">
    <source>
        <dbReference type="ARBA" id="ARBA00022801"/>
    </source>
</evidence>
<organism evidence="5 6">
    <name type="scientific">Anaerotruncus colihominis</name>
    <dbReference type="NCBI Taxonomy" id="169435"/>
    <lineage>
        <taxon>Bacteria</taxon>
        <taxon>Bacillati</taxon>
        <taxon>Bacillota</taxon>
        <taxon>Clostridia</taxon>
        <taxon>Eubacteriales</taxon>
        <taxon>Oscillospiraceae</taxon>
        <taxon>Anaerotruncus</taxon>
    </lineage>
</organism>
<dbReference type="Proteomes" id="UP000446866">
    <property type="component" value="Unassembled WGS sequence"/>
</dbReference>
<feature type="chain" id="PRO_5033187996" description="Germination protease" evidence="4">
    <location>
        <begin position="39"/>
        <end position="327"/>
    </location>
</feature>
<dbReference type="InterPro" id="IPR005080">
    <property type="entry name" value="Peptidase_A25"/>
</dbReference>
<dbReference type="EC" id="3.4.24.78" evidence="4"/>
<evidence type="ECO:0000256" key="1">
    <source>
        <dbReference type="ARBA" id="ARBA00022670"/>
    </source>
</evidence>
<dbReference type="Gene3D" id="3.40.50.1450">
    <property type="entry name" value="HybD-like"/>
    <property type="match status" value="1"/>
</dbReference>
<evidence type="ECO:0000313" key="6">
    <source>
        <dbReference type="Proteomes" id="UP000446866"/>
    </source>
</evidence>
<keyword evidence="2 4" id="KW-0378">Hydrolase</keyword>
<dbReference type="Pfam" id="PF03418">
    <property type="entry name" value="Peptidase_A25"/>
    <property type="match status" value="1"/>
</dbReference>
<keyword evidence="1 4" id="KW-0645">Protease</keyword>
<feature type="propeptide" id="PRO_5033187997" evidence="4">
    <location>
        <begin position="1"/>
        <end position="38"/>
    </location>
</feature>
<sequence>MGICKAFLASYIFTAFAGILFKEKLHITEVIFLKYRTDLAVEGVENLEQSGVRPGEKDGIVMDKEKIDEDIKVTTIDIVNLKGEAMLGKPCGRYVTMEVAGIIDEKEGISERAAKALARQLSKLVKHRYDLKVLVVGLGNEKVTPDSLGPHTVSKIKITSHLFKIFGCDGDEEMSNVSGLAPGVTATTGMETAELIEKAVEMTKPDVVIAIDALAARNIDRVSTTIQISDTGISPGAGMGNVRKQLNEASLGTKVIAIGVPTVIDSKTVILEALEEMKIPEEKAYHYMDSREFDMVVTSTDIDLVIKSFSDIIAKAVNITLHPGIYS</sequence>
<comment type="similarity">
    <text evidence="4">Belongs to the peptidase A25 family.</text>
</comment>
<evidence type="ECO:0000256" key="3">
    <source>
        <dbReference type="ARBA" id="ARBA00023145"/>
    </source>
</evidence>
<comment type="caution">
    <text evidence="5">The sequence shown here is derived from an EMBL/GenBank/DDBJ whole genome shotgun (WGS) entry which is preliminary data.</text>
</comment>